<proteinExistence type="predicted"/>
<evidence type="ECO:0000313" key="3">
    <source>
        <dbReference type="EMBL" id="WEK47796.1"/>
    </source>
</evidence>
<dbReference type="Pfam" id="PF14742">
    <property type="entry name" value="GDE_N_bis"/>
    <property type="match status" value="1"/>
</dbReference>
<dbReference type="AlphaFoldDB" id="A0AAJ5XAT3"/>
<dbReference type="InterPro" id="IPR032856">
    <property type="entry name" value="GDE_N_bis"/>
</dbReference>
<dbReference type="Proteomes" id="UP001218362">
    <property type="component" value="Chromosome"/>
</dbReference>
<dbReference type="InterPro" id="IPR012341">
    <property type="entry name" value="6hp_glycosidase-like_sf"/>
</dbReference>
<dbReference type="GO" id="GO:0005975">
    <property type="term" value="P:carbohydrate metabolic process"/>
    <property type="evidence" value="ECO:0007669"/>
    <property type="project" value="InterPro"/>
</dbReference>
<name>A0AAJ5XAT3_9SPHN</name>
<reference evidence="3" key="1">
    <citation type="submission" date="2023-03" db="EMBL/GenBank/DDBJ databases">
        <title>Andean soil-derived lignocellulolytic bacterial consortium as a source of novel taxa and putative plastic-active enzymes.</title>
        <authorList>
            <person name="Diaz-Garcia L."/>
            <person name="Chuvochina M."/>
            <person name="Feuerriegel G."/>
            <person name="Bunk B."/>
            <person name="Sproer C."/>
            <person name="Streit W.R."/>
            <person name="Rodriguez L.M."/>
            <person name="Overmann J."/>
            <person name="Jimenez D.J."/>
        </authorList>
    </citation>
    <scope>NUCLEOTIDE SEQUENCE</scope>
    <source>
        <strain evidence="3">MAG 26</strain>
    </source>
</reference>
<feature type="domain" description="Putative glycogen debranching enzyme N-terminal" evidence="1">
    <location>
        <begin position="32"/>
        <end position="224"/>
    </location>
</feature>
<dbReference type="InterPro" id="IPR008928">
    <property type="entry name" value="6-hairpin_glycosidase_sf"/>
</dbReference>
<dbReference type="SUPFAM" id="SSF48208">
    <property type="entry name" value="Six-hairpin glycosidases"/>
    <property type="match status" value="1"/>
</dbReference>
<sequence length="731" mass="81585">MSPVRGPQPGAVHDDYEIVTTESFHDRRPRTLKHNDTFAVFDHSGDMINGAGSSEGLYHRDTRHLSHYYLTINGNIRPILLSSSLRDDNSVLTIDVTNPDIAGENGDTLQNDLLHIRRMRFISGSRLYDRITLTNYRDVPATVSLELHFASDFADLFEVRGATRIRRGERLAPEVEGDSVLLAYTGLDELTRSTRLSFSPAPTVLARNLATFRVELQPGANTVVLVEIDCGKPDAEDCDLPLRQRLVRSYRDAREDLRKSSGRATSLDSPNEVFNQSMRRCVADTYMLVTETEYGPYPYAGIPWYSTVFGRDALITAMELLWLDPAIAKGVLCYLAANQADRFDAASDAEPGKILHEVRYGEMAILGEVPFRHYYGSIDSTPLFVMLAGRYLERTNDVETLDELWPNIARALEWIDEFGDRDKDGYVEYGRYTEQGLLNQGWKDSHDSIFHADGTIAKGPIALCEVQGYTYGAWHAAAAILERRGEADEAALFRGRAEALKQNFDRDFFDEELGTYVLALDGEKRPCRVRSSNAGQVLFAGLALPERAGRVAHSLMAAGSFSGWGIRTIDAGEARYNPMSYHNGSIWPHDNALIGAGFSQYGYRAETSRIFEGLFAASTYVDLRRLPELFCGFVKRPANGPTFYPVSCIPQAWSAAAQLSLVQSCLGLSIDAEARRIQFDQPMLPPFVDELKLGKLAIGDEWVDLRLQRSGTKVLVEVLDRKGDLKVVTSI</sequence>
<dbReference type="EMBL" id="CP119316">
    <property type="protein sequence ID" value="WEK47796.1"/>
    <property type="molecule type" value="Genomic_DNA"/>
</dbReference>
<organism evidence="3 4">
    <name type="scientific">Candidatus Andeanibacterium colombiense</name>
    <dbReference type="NCBI Taxonomy" id="3121345"/>
    <lineage>
        <taxon>Bacteria</taxon>
        <taxon>Pseudomonadati</taxon>
        <taxon>Pseudomonadota</taxon>
        <taxon>Alphaproteobacteria</taxon>
        <taxon>Sphingomonadales</taxon>
        <taxon>Sphingomonadaceae</taxon>
        <taxon>Candidatus Andeanibacterium</taxon>
    </lineage>
</organism>
<dbReference type="Pfam" id="PF22422">
    <property type="entry name" value="MGH1-like_GH"/>
    <property type="match status" value="1"/>
</dbReference>
<feature type="domain" description="Mannosylglycerate hydrolase MGH1-like glycoside hydrolase" evidence="2">
    <location>
        <begin position="312"/>
        <end position="616"/>
    </location>
</feature>
<evidence type="ECO:0000259" key="2">
    <source>
        <dbReference type="Pfam" id="PF22422"/>
    </source>
</evidence>
<evidence type="ECO:0000313" key="4">
    <source>
        <dbReference type="Proteomes" id="UP001218362"/>
    </source>
</evidence>
<dbReference type="Gene3D" id="1.50.10.10">
    <property type="match status" value="1"/>
</dbReference>
<protein>
    <submittedName>
        <fullName evidence="3">Amylo-alpha-1,6-glucosidase</fullName>
    </submittedName>
</protein>
<accession>A0AAJ5XAT3</accession>
<dbReference type="KEGG" id="acob:P0Y56_05740"/>
<gene>
    <name evidence="3" type="ORF">P0Y56_05740</name>
</gene>
<dbReference type="InterPro" id="IPR054491">
    <property type="entry name" value="MGH1-like_GH"/>
</dbReference>
<evidence type="ECO:0000259" key="1">
    <source>
        <dbReference type="Pfam" id="PF14742"/>
    </source>
</evidence>